<feature type="transmembrane region" description="Helical" evidence="10">
    <location>
        <begin position="60"/>
        <end position="80"/>
    </location>
</feature>
<reference evidence="12 13" key="1">
    <citation type="submission" date="2020-08" db="EMBL/GenBank/DDBJ databases">
        <title>Genomic Encyclopedia of Type Strains, Phase III (KMG-III): the genomes of soil and plant-associated and newly described type strains.</title>
        <authorList>
            <person name="Whitman W."/>
        </authorList>
    </citation>
    <scope>NUCLEOTIDE SEQUENCE [LARGE SCALE GENOMIC DNA]</scope>
    <source>
        <strain evidence="12 13">CECT 8840</strain>
    </source>
</reference>
<evidence type="ECO:0000256" key="3">
    <source>
        <dbReference type="ARBA" id="ARBA00022553"/>
    </source>
</evidence>
<evidence type="ECO:0000256" key="5">
    <source>
        <dbReference type="ARBA" id="ARBA00022741"/>
    </source>
</evidence>
<dbReference type="Proteomes" id="UP000552644">
    <property type="component" value="Unassembled WGS sequence"/>
</dbReference>
<keyword evidence="6 12" id="KW-0418">Kinase</keyword>
<dbReference type="Pfam" id="PF07730">
    <property type="entry name" value="HisKA_3"/>
    <property type="match status" value="1"/>
</dbReference>
<evidence type="ECO:0000313" key="13">
    <source>
        <dbReference type="Proteomes" id="UP000552644"/>
    </source>
</evidence>
<dbReference type="EMBL" id="JACHJP010000001">
    <property type="protein sequence ID" value="MBB4913586.1"/>
    <property type="molecule type" value="Genomic_DNA"/>
</dbReference>
<dbReference type="GO" id="GO:0016020">
    <property type="term" value="C:membrane"/>
    <property type="evidence" value="ECO:0007669"/>
    <property type="project" value="InterPro"/>
</dbReference>
<dbReference type="SUPFAM" id="SSF55874">
    <property type="entry name" value="ATPase domain of HSP90 chaperone/DNA topoisomerase II/histidine kinase"/>
    <property type="match status" value="1"/>
</dbReference>
<evidence type="ECO:0000256" key="7">
    <source>
        <dbReference type="ARBA" id="ARBA00022840"/>
    </source>
</evidence>
<keyword evidence="8" id="KW-0902">Two-component regulatory system</keyword>
<organism evidence="12 13">
    <name type="scientific">Streptosporangium saharense</name>
    <dbReference type="NCBI Taxonomy" id="1706840"/>
    <lineage>
        <taxon>Bacteria</taxon>
        <taxon>Bacillati</taxon>
        <taxon>Actinomycetota</taxon>
        <taxon>Actinomycetes</taxon>
        <taxon>Streptosporangiales</taxon>
        <taxon>Streptosporangiaceae</taxon>
        <taxon>Streptosporangium</taxon>
    </lineage>
</organism>
<comment type="caution">
    <text evidence="12">The sequence shown here is derived from an EMBL/GenBank/DDBJ whole genome shotgun (WGS) entry which is preliminary data.</text>
</comment>
<feature type="transmembrane region" description="Helical" evidence="10">
    <location>
        <begin position="117"/>
        <end position="136"/>
    </location>
</feature>
<sequence>MSSMVSVVSLLVSLVAVTTAVLSRSSPGRLSALTLVAAAVSLAVSLAHILGGVRPGPTAASLQLAESLALMALVGLVVRYTPVRRAALAAPVAGVVTATWPLRFLTPVSLLEGVGMCAFWGMGALLAAAVGGYLRFLDVRQARAVADAGTALRLRLARDLHDFVAHDISEMVAHAQAGGVVGDPLRALERVEAAGQRAMSMLDRTLDMLHNDRPVTFTGGLDDIRDAADRFSAAGPATVHLRLDRRAEVPAEVAALAYRIVVEGLTNVRRHAPRAGRVDLDVGTGPSGTLEITMTNDGVTRARSGRRSGLGLTGLAGLVREQGGELLAHAVPDGWSLTARLPLAQSPECPSASSSPTTRKASEAPSE</sequence>
<gene>
    <name evidence="12" type="ORF">FHS44_000658</name>
</gene>
<name>A0A7W7QI91_9ACTN</name>
<evidence type="ECO:0000256" key="8">
    <source>
        <dbReference type="ARBA" id="ARBA00023012"/>
    </source>
</evidence>
<evidence type="ECO:0000256" key="2">
    <source>
        <dbReference type="ARBA" id="ARBA00012438"/>
    </source>
</evidence>
<dbReference type="PANTHER" id="PTHR24421">
    <property type="entry name" value="NITRATE/NITRITE SENSOR PROTEIN NARX-RELATED"/>
    <property type="match status" value="1"/>
</dbReference>
<evidence type="ECO:0000256" key="10">
    <source>
        <dbReference type="SAM" id="Phobius"/>
    </source>
</evidence>
<keyword evidence="13" id="KW-1185">Reference proteome</keyword>
<dbReference type="EC" id="2.7.13.3" evidence="2"/>
<evidence type="ECO:0000256" key="6">
    <source>
        <dbReference type="ARBA" id="ARBA00022777"/>
    </source>
</evidence>
<keyword evidence="10" id="KW-0812">Transmembrane</keyword>
<dbReference type="GO" id="GO:0005524">
    <property type="term" value="F:ATP binding"/>
    <property type="evidence" value="ECO:0007669"/>
    <property type="project" value="UniProtKB-KW"/>
</dbReference>
<evidence type="ECO:0000256" key="4">
    <source>
        <dbReference type="ARBA" id="ARBA00022679"/>
    </source>
</evidence>
<evidence type="ECO:0000256" key="9">
    <source>
        <dbReference type="SAM" id="MobiDB-lite"/>
    </source>
</evidence>
<dbReference type="Gene3D" id="1.20.5.1930">
    <property type="match status" value="1"/>
</dbReference>
<feature type="transmembrane region" description="Helical" evidence="10">
    <location>
        <begin position="33"/>
        <end position="53"/>
    </location>
</feature>
<accession>A0A7W7QI91</accession>
<proteinExistence type="predicted"/>
<dbReference type="InterPro" id="IPR036890">
    <property type="entry name" value="HATPase_C_sf"/>
</dbReference>
<protein>
    <recommendedName>
        <fullName evidence="2">histidine kinase</fullName>
        <ecNumber evidence="2">2.7.13.3</ecNumber>
    </recommendedName>
</protein>
<feature type="region of interest" description="Disordered" evidence="9">
    <location>
        <begin position="345"/>
        <end position="367"/>
    </location>
</feature>
<evidence type="ECO:0000259" key="11">
    <source>
        <dbReference type="Pfam" id="PF07730"/>
    </source>
</evidence>
<keyword evidence="7" id="KW-0067">ATP-binding</keyword>
<keyword evidence="10" id="KW-1133">Transmembrane helix</keyword>
<dbReference type="GO" id="GO:0046983">
    <property type="term" value="F:protein dimerization activity"/>
    <property type="evidence" value="ECO:0007669"/>
    <property type="project" value="InterPro"/>
</dbReference>
<dbReference type="Gene3D" id="3.30.565.10">
    <property type="entry name" value="Histidine kinase-like ATPase, C-terminal domain"/>
    <property type="match status" value="1"/>
</dbReference>
<keyword evidence="3" id="KW-0597">Phosphoprotein</keyword>
<evidence type="ECO:0000256" key="1">
    <source>
        <dbReference type="ARBA" id="ARBA00000085"/>
    </source>
</evidence>
<evidence type="ECO:0000313" key="12">
    <source>
        <dbReference type="EMBL" id="MBB4913586.1"/>
    </source>
</evidence>
<feature type="domain" description="Signal transduction histidine kinase subgroup 3 dimerisation and phosphoacceptor" evidence="11">
    <location>
        <begin position="153"/>
        <end position="215"/>
    </location>
</feature>
<dbReference type="AlphaFoldDB" id="A0A7W7QI91"/>
<keyword evidence="10" id="KW-0472">Membrane</keyword>
<comment type="catalytic activity">
    <reaction evidence="1">
        <text>ATP + protein L-histidine = ADP + protein N-phospho-L-histidine.</text>
        <dbReference type="EC" id="2.7.13.3"/>
    </reaction>
</comment>
<dbReference type="InterPro" id="IPR050482">
    <property type="entry name" value="Sensor_HK_TwoCompSys"/>
</dbReference>
<dbReference type="GO" id="GO:0000155">
    <property type="term" value="F:phosphorelay sensor kinase activity"/>
    <property type="evidence" value="ECO:0007669"/>
    <property type="project" value="InterPro"/>
</dbReference>
<keyword evidence="4" id="KW-0808">Transferase</keyword>
<feature type="transmembrane region" description="Helical" evidence="10">
    <location>
        <begin position="86"/>
        <end position="105"/>
    </location>
</feature>
<dbReference type="PANTHER" id="PTHR24421:SF10">
    <property type="entry name" value="NITRATE_NITRITE SENSOR PROTEIN NARQ"/>
    <property type="match status" value="1"/>
</dbReference>
<keyword evidence="5" id="KW-0547">Nucleotide-binding</keyword>
<dbReference type="InterPro" id="IPR011712">
    <property type="entry name" value="Sig_transdc_His_kin_sub3_dim/P"/>
</dbReference>